<dbReference type="InterPro" id="IPR036565">
    <property type="entry name" value="Mur-like_cat_sf"/>
</dbReference>
<keyword evidence="3 10" id="KW-0132">Cell division</keyword>
<evidence type="ECO:0000256" key="6">
    <source>
        <dbReference type="ARBA" id="ARBA00022960"/>
    </source>
</evidence>
<dbReference type="SUPFAM" id="SSF63418">
    <property type="entry name" value="MurE/MurF N-terminal domain"/>
    <property type="match status" value="1"/>
</dbReference>
<evidence type="ECO:0000259" key="13">
    <source>
        <dbReference type="Pfam" id="PF02875"/>
    </source>
</evidence>
<evidence type="ECO:0000259" key="14">
    <source>
        <dbReference type="Pfam" id="PF08245"/>
    </source>
</evidence>
<organism evidence="15 16">
    <name type="scientific">Candidatus Manganitrophus noduliformans</name>
    <dbReference type="NCBI Taxonomy" id="2606439"/>
    <lineage>
        <taxon>Bacteria</taxon>
        <taxon>Pseudomonadati</taxon>
        <taxon>Nitrospirota</taxon>
        <taxon>Nitrospiria</taxon>
        <taxon>Candidatus Troglogloeales</taxon>
        <taxon>Candidatus Manganitrophaceae</taxon>
        <taxon>Candidatus Manganitrophus</taxon>
    </lineage>
</organism>
<evidence type="ECO:0000313" key="15">
    <source>
        <dbReference type="EMBL" id="NKE70395.1"/>
    </source>
</evidence>
<feature type="domain" description="Mur ligase C-terminal" evidence="13">
    <location>
        <begin position="332"/>
        <end position="461"/>
    </location>
</feature>
<keyword evidence="2 10" id="KW-0436">Ligase</keyword>
<dbReference type="InterPro" id="IPR036615">
    <property type="entry name" value="Mur_ligase_C_dom_sf"/>
</dbReference>
<keyword evidence="6 10" id="KW-0133">Cell shape</keyword>
<dbReference type="InterPro" id="IPR004101">
    <property type="entry name" value="Mur_ligase_C"/>
</dbReference>
<keyword evidence="1 10" id="KW-0963">Cytoplasm</keyword>
<evidence type="ECO:0000256" key="3">
    <source>
        <dbReference type="ARBA" id="ARBA00022618"/>
    </source>
</evidence>
<dbReference type="SUPFAM" id="SSF53244">
    <property type="entry name" value="MurD-like peptide ligases, peptide-binding domain"/>
    <property type="match status" value="1"/>
</dbReference>
<protein>
    <recommendedName>
        <fullName evidence="10 11">UDP-N-acetylmuramoyl-tripeptide--D-alanyl-D-alanine ligase</fullName>
        <ecNumber evidence="10 11">6.3.2.10</ecNumber>
    </recommendedName>
    <alternativeName>
        <fullName evidence="10">D-alanyl-D-alanine-adding enzyme</fullName>
    </alternativeName>
</protein>
<keyword evidence="16" id="KW-1185">Reference proteome</keyword>
<dbReference type="EMBL" id="VTOW01000001">
    <property type="protein sequence ID" value="NKE70395.1"/>
    <property type="molecule type" value="Genomic_DNA"/>
</dbReference>
<name>A0A7X6DNG8_9BACT</name>
<dbReference type="PANTHER" id="PTHR43024:SF1">
    <property type="entry name" value="UDP-N-ACETYLMURAMOYL-TRIPEPTIDE--D-ALANYL-D-ALANINE LIGASE"/>
    <property type="match status" value="1"/>
</dbReference>
<comment type="pathway">
    <text evidence="10 11">Cell wall biogenesis; peptidoglycan biosynthesis.</text>
</comment>
<comment type="catalytic activity">
    <reaction evidence="10 11">
        <text>D-alanyl-D-alanine + UDP-N-acetyl-alpha-D-muramoyl-L-alanyl-gamma-D-glutamyl-meso-2,6-diaminopimelate + ATP = UDP-N-acetyl-alpha-D-muramoyl-L-alanyl-gamma-D-glutamyl-meso-2,6-diaminopimeloyl-D-alanyl-D-alanine + ADP + phosphate + H(+)</text>
        <dbReference type="Rhea" id="RHEA:28374"/>
        <dbReference type="ChEBI" id="CHEBI:15378"/>
        <dbReference type="ChEBI" id="CHEBI:30616"/>
        <dbReference type="ChEBI" id="CHEBI:43474"/>
        <dbReference type="ChEBI" id="CHEBI:57822"/>
        <dbReference type="ChEBI" id="CHEBI:61386"/>
        <dbReference type="ChEBI" id="CHEBI:83905"/>
        <dbReference type="ChEBI" id="CHEBI:456216"/>
        <dbReference type="EC" id="6.3.2.10"/>
    </reaction>
</comment>
<dbReference type="GO" id="GO:0009252">
    <property type="term" value="P:peptidoglycan biosynthetic process"/>
    <property type="evidence" value="ECO:0007669"/>
    <property type="project" value="UniProtKB-UniRule"/>
</dbReference>
<feature type="domain" description="Mur ligase N-terminal catalytic" evidence="12">
    <location>
        <begin position="29"/>
        <end position="77"/>
    </location>
</feature>
<dbReference type="GO" id="GO:0047480">
    <property type="term" value="F:UDP-N-acetylmuramoyl-tripeptide-D-alanyl-D-alanine ligase activity"/>
    <property type="evidence" value="ECO:0007669"/>
    <property type="project" value="UniProtKB-UniRule"/>
</dbReference>
<evidence type="ECO:0000259" key="12">
    <source>
        <dbReference type="Pfam" id="PF01225"/>
    </source>
</evidence>
<dbReference type="InterPro" id="IPR000713">
    <property type="entry name" value="Mur_ligase_N"/>
</dbReference>
<dbReference type="GO" id="GO:0051301">
    <property type="term" value="P:cell division"/>
    <property type="evidence" value="ECO:0007669"/>
    <property type="project" value="UniProtKB-KW"/>
</dbReference>
<keyword evidence="4 10" id="KW-0547">Nucleotide-binding</keyword>
<dbReference type="InterPro" id="IPR035911">
    <property type="entry name" value="MurE/MurF_N"/>
</dbReference>
<keyword evidence="8 10" id="KW-0131">Cell cycle</keyword>
<dbReference type="InterPro" id="IPR051046">
    <property type="entry name" value="MurCDEF_CellWall_CoF430Synth"/>
</dbReference>
<reference evidence="15 16" key="1">
    <citation type="journal article" date="2020" name="Nature">
        <title>Bacterial chemolithoautotrophy via manganese oxidation.</title>
        <authorList>
            <person name="Yu H."/>
            <person name="Leadbetter J.R."/>
        </authorList>
    </citation>
    <scope>NUCLEOTIDE SEQUENCE [LARGE SCALE GENOMIC DNA]</scope>
    <source>
        <strain evidence="15 16">Mn-1</strain>
    </source>
</reference>
<dbReference type="InterPro" id="IPR013221">
    <property type="entry name" value="Mur_ligase_cen"/>
</dbReference>
<evidence type="ECO:0000256" key="8">
    <source>
        <dbReference type="ARBA" id="ARBA00023306"/>
    </source>
</evidence>
<keyword evidence="9 10" id="KW-0961">Cell wall biogenesis/degradation</keyword>
<dbReference type="NCBIfam" id="TIGR01143">
    <property type="entry name" value="murF"/>
    <property type="match status" value="1"/>
</dbReference>
<feature type="domain" description="Mur ligase central" evidence="14">
    <location>
        <begin position="122"/>
        <end position="309"/>
    </location>
</feature>
<evidence type="ECO:0000256" key="9">
    <source>
        <dbReference type="ARBA" id="ARBA00023316"/>
    </source>
</evidence>
<dbReference type="UniPathway" id="UPA00219"/>
<keyword evidence="5 10" id="KW-0067">ATP-binding</keyword>
<evidence type="ECO:0000256" key="2">
    <source>
        <dbReference type="ARBA" id="ARBA00022598"/>
    </source>
</evidence>
<dbReference type="PANTHER" id="PTHR43024">
    <property type="entry name" value="UDP-N-ACETYLMURAMOYL-TRIPEPTIDE--D-ALANYL-D-ALANINE LIGASE"/>
    <property type="match status" value="1"/>
</dbReference>
<dbReference type="EC" id="6.3.2.10" evidence="10 11"/>
<comment type="caution">
    <text evidence="15">The sequence shown here is derived from an EMBL/GenBank/DDBJ whole genome shotgun (WGS) entry which is preliminary data.</text>
</comment>
<dbReference type="Gene3D" id="3.40.1390.10">
    <property type="entry name" value="MurE/MurF, N-terminal domain"/>
    <property type="match status" value="1"/>
</dbReference>
<dbReference type="InterPro" id="IPR005863">
    <property type="entry name" value="UDP-N-AcMur_synth"/>
</dbReference>
<dbReference type="GO" id="GO:0071555">
    <property type="term" value="P:cell wall organization"/>
    <property type="evidence" value="ECO:0007669"/>
    <property type="project" value="UniProtKB-KW"/>
</dbReference>
<dbReference type="GO" id="GO:0005737">
    <property type="term" value="C:cytoplasm"/>
    <property type="evidence" value="ECO:0007669"/>
    <property type="project" value="UniProtKB-SubCell"/>
</dbReference>
<comment type="subcellular location">
    <subcellularLocation>
        <location evidence="10 11">Cytoplasm</location>
    </subcellularLocation>
</comment>
<dbReference type="GO" id="GO:0008360">
    <property type="term" value="P:regulation of cell shape"/>
    <property type="evidence" value="ECO:0007669"/>
    <property type="project" value="UniProtKB-KW"/>
</dbReference>
<dbReference type="HAMAP" id="MF_02019">
    <property type="entry name" value="MurF"/>
    <property type="match status" value="1"/>
</dbReference>
<dbReference type="Proteomes" id="UP000534783">
    <property type="component" value="Unassembled WGS sequence"/>
</dbReference>
<dbReference type="RefSeq" id="WP_168058647.1">
    <property type="nucleotide sequence ID" value="NZ_VTOW01000001.1"/>
</dbReference>
<evidence type="ECO:0000313" key="16">
    <source>
        <dbReference type="Proteomes" id="UP000534783"/>
    </source>
</evidence>
<evidence type="ECO:0000256" key="10">
    <source>
        <dbReference type="HAMAP-Rule" id="MF_02019"/>
    </source>
</evidence>
<dbReference type="Pfam" id="PF08245">
    <property type="entry name" value="Mur_ligase_M"/>
    <property type="match status" value="1"/>
</dbReference>
<evidence type="ECO:0000256" key="11">
    <source>
        <dbReference type="RuleBase" id="RU004136"/>
    </source>
</evidence>
<dbReference type="AlphaFoldDB" id="A0A7X6DNG8"/>
<evidence type="ECO:0000256" key="4">
    <source>
        <dbReference type="ARBA" id="ARBA00022741"/>
    </source>
</evidence>
<proteinExistence type="inferred from homology"/>
<dbReference type="SUPFAM" id="SSF53623">
    <property type="entry name" value="MurD-like peptide ligases, catalytic domain"/>
    <property type="match status" value="1"/>
</dbReference>
<dbReference type="Pfam" id="PF01225">
    <property type="entry name" value="Mur_ligase"/>
    <property type="match status" value="1"/>
</dbReference>
<evidence type="ECO:0000256" key="1">
    <source>
        <dbReference type="ARBA" id="ARBA00022490"/>
    </source>
</evidence>
<keyword evidence="7 10" id="KW-0573">Peptidoglycan synthesis</keyword>
<evidence type="ECO:0000256" key="5">
    <source>
        <dbReference type="ARBA" id="ARBA00022840"/>
    </source>
</evidence>
<dbReference type="GO" id="GO:0005524">
    <property type="term" value="F:ATP binding"/>
    <property type="evidence" value="ECO:0007669"/>
    <property type="project" value="UniProtKB-UniRule"/>
</dbReference>
<dbReference type="Gene3D" id="3.40.1190.10">
    <property type="entry name" value="Mur-like, catalytic domain"/>
    <property type="match status" value="1"/>
</dbReference>
<comment type="function">
    <text evidence="10 11">Involved in cell wall formation. Catalyzes the final step in the synthesis of UDP-N-acetylmuramoyl-pentapeptide, the precursor of murein.</text>
</comment>
<accession>A0A7X6DNG8</accession>
<dbReference type="Pfam" id="PF02875">
    <property type="entry name" value="Mur_ligase_C"/>
    <property type="match status" value="1"/>
</dbReference>
<sequence length="493" mass="52801">MKVQEQVVWSVEEITIGSGGERRGNASAEVTGVSIDTRTLRPGDLFVAVKGPRFDGHDFVAQALEQGASGAVVSRHGFQAREGAWRPLLDRHFLILVEDPLTALQSLAAWHRTRFDLPLIGVTGSNGKTTTKEMIAAILSRRGPVLKTEGNLNNHLGLPLSLLRLDASHRAAVLEIGISLKGEMRCLCEIARPTVGLITNIGPAHLEFLGSIEGVAEEKGSLFEAVRPDGTAIINLDDPHLAPWEKRLSVKWTFALDAPADVTATEIRPEGAGIGFLLTLRRTGEAGRVHLATSGRHQVANALGAAAVACALGYRLEEIRDGLADFRPVALRAEVLEAEGKTLLLDAYNANPASIKAAIEMLAAFPRREGGSSRKIALLGDMLELGTFSESAHRGVGEAAAQNGIDLLIAVGRWAGAVAEGARQAGMAGEKISAYADLPSLQKEFLSYLRKGDVLLIKGSRGMRMETVLAWLGVERSDRGKRAETLPLERGKD</sequence>
<dbReference type="Gene3D" id="3.90.190.20">
    <property type="entry name" value="Mur ligase, C-terminal domain"/>
    <property type="match status" value="1"/>
</dbReference>
<gene>
    <name evidence="10" type="primary">murF</name>
    <name evidence="15" type="ORF">MNODULE_06540</name>
</gene>
<comment type="similarity">
    <text evidence="10">Belongs to the MurCDEF family. MurF subfamily.</text>
</comment>
<evidence type="ECO:0000256" key="7">
    <source>
        <dbReference type="ARBA" id="ARBA00022984"/>
    </source>
</evidence>
<feature type="binding site" evidence="10">
    <location>
        <begin position="124"/>
        <end position="130"/>
    </location>
    <ligand>
        <name>ATP</name>
        <dbReference type="ChEBI" id="CHEBI:30616"/>
    </ligand>
</feature>